<dbReference type="InterPro" id="IPR048680">
    <property type="entry name" value="COG4_N"/>
</dbReference>
<comment type="similarity">
    <text evidence="2">Belongs to the COG4 family.</text>
</comment>
<keyword evidence="4" id="KW-0813">Transport</keyword>
<evidence type="ECO:0000256" key="1">
    <source>
        <dbReference type="ARBA" id="ARBA00004395"/>
    </source>
</evidence>
<evidence type="ECO:0000256" key="5">
    <source>
        <dbReference type="ARBA" id="ARBA00022927"/>
    </source>
</evidence>
<evidence type="ECO:0000256" key="3">
    <source>
        <dbReference type="ARBA" id="ARBA00020975"/>
    </source>
</evidence>
<keyword evidence="5" id="KW-0653">Protein transport</keyword>
<evidence type="ECO:0000256" key="2">
    <source>
        <dbReference type="ARBA" id="ARBA00009215"/>
    </source>
</evidence>
<dbReference type="GO" id="GO:0017119">
    <property type="term" value="C:Golgi transport complex"/>
    <property type="evidence" value="ECO:0007669"/>
    <property type="project" value="TreeGrafter"/>
</dbReference>
<organism evidence="11 12">
    <name type="scientific">Macrostomum lignano</name>
    <dbReference type="NCBI Taxonomy" id="282301"/>
    <lineage>
        <taxon>Eukaryota</taxon>
        <taxon>Metazoa</taxon>
        <taxon>Spiralia</taxon>
        <taxon>Lophotrochozoa</taxon>
        <taxon>Platyhelminthes</taxon>
        <taxon>Rhabditophora</taxon>
        <taxon>Macrostomorpha</taxon>
        <taxon>Macrostomida</taxon>
        <taxon>Macrostomidae</taxon>
        <taxon>Macrostomum</taxon>
    </lineage>
</organism>
<name>A0A1I8FRG5_9PLAT</name>
<evidence type="ECO:0000313" key="11">
    <source>
        <dbReference type="Proteomes" id="UP000095280"/>
    </source>
</evidence>
<dbReference type="PANTHER" id="PTHR24016:SF0">
    <property type="entry name" value="CONSERVED OLIGOMERIC GOLGI COMPLEX SUBUNIT 4"/>
    <property type="match status" value="1"/>
</dbReference>
<reference evidence="12" key="1">
    <citation type="submission" date="2016-11" db="UniProtKB">
        <authorList>
            <consortium name="WormBaseParasite"/>
        </authorList>
    </citation>
    <scope>IDENTIFICATION</scope>
</reference>
<feature type="domain" description="Conserved oligomeric Golgi complex subunit 4 N-terminal" evidence="10">
    <location>
        <begin position="34"/>
        <end position="80"/>
    </location>
</feature>
<dbReference type="WBParaSite" id="maker-unitig_44365-snap-gene-0.2-mRNA-1">
    <property type="protein sequence ID" value="maker-unitig_44365-snap-gene-0.2-mRNA-1"/>
    <property type="gene ID" value="maker-unitig_44365-snap-gene-0.2"/>
</dbReference>
<sequence length="494" mass="51440">PAGPKLKRIGATTRRLDSVSNSSVAIGNGSNSSSAGLEPVLADARSLSEMIRCTSELADRVSSKVRQLDCAKSRVTAGLQPGLEKLGGYLGGCLREQCEKARIAASSAAGQDGGAWAAQQLLQLYEAVAASVEVHQPLVETFYGPGHLFGLLQSQQQYGPGSQAQMNVPAAAATETGWNEYCFIRRAASCAEMLAKAVALDSGVGGSDPTDTRLADDAFFILKKCLRRAVSTGSADADATCAALNGGQQTTPSGSKASVEEARQAACRGNLRDLRRLLESDTLAGWGGGTREAAECCLQAMDAGLGEALAAIGERGCRVSEQRSRCRPQVKQILAPLSNVSHVITEEELLAYEASDPGWRRPAFALANWLTDSSGLLLPPLFDTLLQSLAGELQRCSRRANAGAFASTGNYGRWSGALAGIGRACGMAMAEAGVAAPASVASSSTAAAACASRMRRHFLPPTCAGLHLLIAMCLLAPLPALEAQSCAAATRRRQ</sequence>
<proteinExistence type="inferred from homology"/>
<dbReference type="InterPro" id="IPR048682">
    <property type="entry name" value="COG4"/>
</dbReference>
<feature type="domain" description="COG4 transport protein middle alpha-helical bundle" evidence="9">
    <location>
        <begin position="82"/>
        <end position="154"/>
    </location>
</feature>
<dbReference type="GO" id="GO:0015031">
    <property type="term" value="P:protein transport"/>
    <property type="evidence" value="ECO:0007669"/>
    <property type="project" value="UniProtKB-KW"/>
</dbReference>
<keyword evidence="11" id="KW-1185">Reference proteome</keyword>
<keyword evidence="6" id="KW-0333">Golgi apparatus</keyword>
<protein>
    <recommendedName>
        <fullName evidence="3">Conserved oligomeric Golgi complex subunit 4</fullName>
    </recommendedName>
    <alternativeName>
        <fullName evidence="8">Component of oligomeric Golgi complex 4</fullName>
    </alternativeName>
</protein>
<dbReference type="Proteomes" id="UP000095280">
    <property type="component" value="Unplaced"/>
</dbReference>
<evidence type="ECO:0000256" key="6">
    <source>
        <dbReference type="ARBA" id="ARBA00023034"/>
    </source>
</evidence>
<evidence type="ECO:0000313" key="12">
    <source>
        <dbReference type="WBParaSite" id="maker-unitig_44365-snap-gene-0.2-mRNA-1"/>
    </source>
</evidence>
<evidence type="ECO:0000256" key="7">
    <source>
        <dbReference type="ARBA" id="ARBA00023136"/>
    </source>
</evidence>
<keyword evidence="7" id="KW-0472">Membrane</keyword>
<evidence type="ECO:0000256" key="4">
    <source>
        <dbReference type="ARBA" id="ARBA00022448"/>
    </source>
</evidence>
<dbReference type="AlphaFoldDB" id="A0A1I8FRG5"/>
<comment type="subcellular location">
    <subcellularLocation>
        <location evidence="1">Golgi apparatus membrane</location>
        <topology evidence="1">Peripheral membrane protein</topology>
    </subcellularLocation>
</comment>
<dbReference type="GO" id="GO:0007030">
    <property type="term" value="P:Golgi organization"/>
    <property type="evidence" value="ECO:0007669"/>
    <property type="project" value="TreeGrafter"/>
</dbReference>
<evidence type="ECO:0000256" key="8">
    <source>
        <dbReference type="ARBA" id="ARBA00031340"/>
    </source>
</evidence>
<dbReference type="InterPro" id="IPR013167">
    <property type="entry name" value="COG4_M"/>
</dbReference>
<dbReference type="Pfam" id="PF20663">
    <property type="entry name" value="COG4_N"/>
    <property type="match status" value="1"/>
</dbReference>
<dbReference type="PANTHER" id="PTHR24016">
    <property type="entry name" value="CONSERVED OLIGOMERIC GOLGI COMPLEX SUBUNIT 4"/>
    <property type="match status" value="1"/>
</dbReference>
<accession>A0A1I8FRG5</accession>
<evidence type="ECO:0000259" key="9">
    <source>
        <dbReference type="Pfam" id="PF08318"/>
    </source>
</evidence>
<dbReference type="GO" id="GO:0006890">
    <property type="term" value="P:retrograde vesicle-mediated transport, Golgi to endoplasmic reticulum"/>
    <property type="evidence" value="ECO:0007669"/>
    <property type="project" value="TreeGrafter"/>
</dbReference>
<dbReference type="GO" id="GO:0000139">
    <property type="term" value="C:Golgi membrane"/>
    <property type="evidence" value="ECO:0007669"/>
    <property type="project" value="UniProtKB-SubCell"/>
</dbReference>
<dbReference type="Pfam" id="PF08318">
    <property type="entry name" value="COG4_m"/>
    <property type="match status" value="1"/>
</dbReference>
<evidence type="ECO:0000259" key="10">
    <source>
        <dbReference type="Pfam" id="PF20663"/>
    </source>
</evidence>